<evidence type="ECO:0000313" key="2">
    <source>
        <dbReference type="EMBL" id="MQW08229.1"/>
    </source>
</evidence>
<dbReference type="AlphaFoldDB" id="A0A6A8A1I0"/>
<evidence type="ECO:0000313" key="3">
    <source>
        <dbReference type="EMBL" id="MQW36737.1"/>
    </source>
</evidence>
<reference evidence="2 4" key="1">
    <citation type="journal article" date="2013" name="Genome Biol.">
        <title>Comparative genomics of the core and accessory genomes of 48 Sinorhizobium strains comprising five genospecies.</title>
        <authorList>
            <person name="Sugawara M."/>
            <person name="Epstein B."/>
            <person name="Badgley B.D."/>
            <person name="Unno T."/>
            <person name="Xu L."/>
            <person name="Reese J."/>
            <person name="Gyaneshwar P."/>
            <person name="Denny R."/>
            <person name="Mudge J."/>
            <person name="Bharti A.K."/>
            <person name="Farmer A.D."/>
            <person name="May G.D."/>
            <person name="Woodward J.E."/>
            <person name="Medigue C."/>
            <person name="Vallenet D."/>
            <person name="Lajus A."/>
            <person name="Rouy Z."/>
            <person name="Martinez-Vaz B."/>
            <person name="Tiffin P."/>
            <person name="Young N.D."/>
            <person name="Sadowsky M.J."/>
        </authorList>
    </citation>
    <scope>NUCLEOTIDE SEQUENCE</scope>
    <source>
        <strain evidence="2">M30</strain>
        <strain evidence="3 4">N6B1</strain>
    </source>
</reference>
<accession>A0A6A8A1I0</accession>
<evidence type="ECO:0000313" key="4">
    <source>
        <dbReference type="Proteomes" id="UP000429484"/>
    </source>
</evidence>
<proteinExistence type="predicted"/>
<dbReference type="RefSeq" id="WP_080662232.1">
    <property type="nucleotide sequence ID" value="NZ_CP136276.1"/>
</dbReference>
<dbReference type="Proteomes" id="UP000429484">
    <property type="component" value="Unassembled WGS sequence"/>
</dbReference>
<dbReference type="InterPro" id="IPR009506">
    <property type="entry name" value="YjiS-like"/>
</dbReference>
<protein>
    <submittedName>
        <fullName evidence="2">DUF1127 domain-containing protein</fullName>
    </submittedName>
</protein>
<dbReference type="Pfam" id="PF06568">
    <property type="entry name" value="YjiS-like"/>
    <property type="match status" value="1"/>
</dbReference>
<feature type="domain" description="YjiS-like" evidence="1">
    <location>
        <begin position="7"/>
        <end position="41"/>
    </location>
</feature>
<evidence type="ECO:0000259" key="1">
    <source>
        <dbReference type="Pfam" id="PF06568"/>
    </source>
</evidence>
<name>A0A6A8A1I0_RHIML</name>
<dbReference type="EMBL" id="WISR01000236">
    <property type="protein sequence ID" value="MQW36737.1"/>
    <property type="molecule type" value="Genomic_DNA"/>
</dbReference>
<organism evidence="2">
    <name type="scientific">Rhizobium meliloti</name>
    <name type="common">Ensifer meliloti</name>
    <name type="synonym">Sinorhizobium meliloti</name>
    <dbReference type="NCBI Taxonomy" id="382"/>
    <lineage>
        <taxon>Bacteria</taxon>
        <taxon>Pseudomonadati</taxon>
        <taxon>Pseudomonadota</taxon>
        <taxon>Alphaproteobacteria</taxon>
        <taxon>Hyphomicrobiales</taxon>
        <taxon>Rhizobiaceae</taxon>
        <taxon>Sinorhizobium/Ensifer group</taxon>
        <taxon>Sinorhizobium</taxon>
    </lineage>
</organism>
<sequence>MYLTYVLSKIRSHQRYRRTLRAFTQLNDHLLEDVGITRNEIDVVARRQYDQ</sequence>
<reference evidence="3" key="2">
    <citation type="submission" date="2019-10" db="EMBL/GenBank/DDBJ databases">
        <authorList>
            <person name="Sugawara M."/>
            <person name="Epstein B."/>
            <person name="Badgley B."/>
            <person name="Unno T."/>
            <person name="Xu L."/>
            <person name="Reese J."/>
            <person name="Gyaneshwar P."/>
            <person name="Denny R."/>
            <person name="Mudege J."/>
            <person name="Bharti A."/>
            <person name="Farmer A."/>
            <person name="May G."/>
            <person name="Woodward J."/>
            <person name="Medigue C."/>
            <person name="Vallenet D."/>
            <person name="Lajus A."/>
            <person name="Rouy Z."/>
            <person name="Martinez-Vaz B."/>
            <person name="Tiffin P."/>
            <person name="Young N."/>
            <person name="Sadowsky M."/>
        </authorList>
    </citation>
    <scope>NUCLEOTIDE SEQUENCE</scope>
    <source>
        <strain evidence="3">N6B1</strain>
    </source>
</reference>
<dbReference type="EMBL" id="WISP01000210">
    <property type="protein sequence ID" value="MQW08229.1"/>
    <property type="molecule type" value="Genomic_DNA"/>
</dbReference>
<gene>
    <name evidence="2" type="ORF">GHK45_32215</name>
    <name evidence="3" type="ORF">GHK53_29165</name>
</gene>
<comment type="caution">
    <text evidence="2">The sequence shown here is derived from an EMBL/GenBank/DDBJ whole genome shotgun (WGS) entry which is preliminary data.</text>
</comment>